<evidence type="ECO:0000313" key="4">
    <source>
        <dbReference type="Proteomes" id="UP000198727"/>
    </source>
</evidence>
<dbReference type="PANTHER" id="PTHR30461">
    <property type="entry name" value="DNA-INVERTASE FROM LAMBDOID PROPHAGE"/>
    <property type="match status" value="1"/>
</dbReference>
<evidence type="ECO:0000259" key="1">
    <source>
        <dbReference type="PROSITE" id="PS51736"/>
    </source>
</evidence>
<dbReference type="InterPro" id="IPR036162">
    <property type="entry name" value="Resolvase-like_N_sf"/>
</dbReference>
<dbReference type="Proteomes" id="UP000198727">
    <property type="component" value="Unassembled WGS sequence"/>
</dbReference>
<dbReference type="Gene3D" id="3.90.1750.20">
    <property type="entry name" value="Putative Large Serine Recombinase, Chain B, Domain 2"/>
    <property type="match status" value="1"/>
</dbReference>
<gene>
    <name evidence="3" type="ORF">SAMN05421810_10150</name>
</gene>
<dbReference type="InterPro" id="IPR050639">
    <property type="entry name" value="SSR_resolvase"/>
</dbReference>
<dbReference type="Pfam" id="PF00239">
    <property type="entry name" value="Resolvase"/>
    <property type="match status" value="1"/>
</dbReference>
<dbReference type="AlphaFoldDB" id="A0A1I5K9B6"/>
<proteinExistence type="predicted"/>
<dbReference type="STRING" id="587909.SAMN05421810_10150"/>
<dbReference type="InterPro" id="IPR006119">
    <property type="entry name" value="Resolv_N"/>
</dbReference>
<reference evidence="4" key="1">
    <citation type="submission" date="2016-10" db="EMBL/GenBank/DDBJ databases">
        <authorList>
            <person name="Varghese N."/>
            <person name="Submissions S."/>
        </authorList>
    </citation>
    <scope>NUCLEOTIDE SEQUENCE [LARGE SCALE GENOMIC DNA]</scope>
    <source>
        <strain evidence="4">CGMCC 4.5579</strain>
    </source>
</reference>
<dbReference type="Gene3D" id="3.40.50.1390">
    <property type="entry name" value="Resolvase, N-terminal catalytic domain"/>
    <property type="match status" value="1"/>
</dbReference>
<dbReference type="SMART" id="SM00857">
    <property type="entry name" value="Resolvase"/>
    <property type="match status" value="1"/>
</dbReference>
<dbReference type="EMBL" id="FOWW01000001">
    <property type="protein sequence ID" value="SFO81615.1"/>
    <property type="molecule type" value="Genomic_DNA"/>
</dbReference>
<feature type="domain" description="Recombinase" evidence="2">
    <location>
        <begin position="198"/>
        <end position="308"/>
    </location>
</feature>
<dbReference type="PANTHER" id="PTHR30461:SF23">
    <property type="entry name" value="DNA RECOMBINASE-RELATED"/>
    <property type="match status" value="1"/>
</dbReference>
<dbReference type="InterPro" id="IPR038109">
    <property type="entry name" value="DNA_bind_recomb_sf"/>
</dbReference>
<evidence type="ECO:0000259" key="2">
    <source>
        <dbReference type="PROSITE" id="PS51737"/>
    </source>
</evidence>
<protein>
    <submittedName>
        <fullName evidence="3">Site-specific DNA recombinase</fullName>
    </submittedName>
</protein>
<feature type="domain" description="Resolvase/invertase-type recombinase catalytic" evidence="1">
    <location>
        <begin position="26"/>
        <end position="180"/>
    </location>
</feature>
<dbReference type="PROSITE" id="PS51737">
    <property type="entry name" value="RECOMBINASE_DNA_BIND"/>
    <property type="match status" value="1"/>
</dbReference>
<dbReference type="SUPFAM" id="SSF53041">
    <property type="entry name" value="Resolvase-like"/>
    <property type="match status" value="1"/>
</dbReference>
<name>A0A1I5K9B6_9PSEU</name>
<dbReference type="GO" id="GO:0000150">
    <property type="term" value="F:DNA strand exchange activity"/>
    <property type="evidence" value="ECO:0007669"/>
    <property type="project" value="InterPro"/>
</dbReference>
<dbReference type="InterPro" id="IPR011109">
    <property type="entry name" value="DNA_bind_recombinase_dom"/>
</dbReference>
<dbReference type="PROSITE" id="PS51736">
    <property type="entry name" value="RECOMBINASES_3"/>
    <property type="match status" value="1"/>
</dbReference>
<dbReference type="Pfam" id="PF07508">
    <property type="entry name" value="Recombinase"/>
    <property type="match status" value="1"/>
</dbReference>
<accession>A0A1I5K9B6</accession>
<organism evidence="3 4">
    <name type="scientific">Amycolatopsis arida</name>
    <dbReference type="NCBI Taxonomy" id="587909"/>
    <lineage>
        <taxon>Bacteria</taxon>
        <taxon>Bacillati</taxon>
        <taxon>Actinomycetota</taxon>
        <taxon>Actinomycetes</taxon>
        <taxon>Pseudonocardiales</taxon>
        <taxon>Pseudonocardiaceae</taxon>
        <taxon>Amycolatopsis</taxon>
    </lineage>
</organism>
<dbReference type="OrthoDB" id="4500247at2"/>
<sequence>MLVRGLQVVRMTRRSRNKALASDVIRAFIYVRISKDREGAGLGVERQEGDCRELAAMLSKSLGKRVVVTEVYVDNDMSAYSGKPRKNYLRMLGDLRGGWGDLVLAWHTDRLHRSPVELEHYINVCQPREVATYCVKAGHLDLTTPAGRLVARNLGAAARYEVEHMSERICAQKLAALSRGEWIGGARPFGYVGAIRDPYGNVINREEVGVKLVEHEVALIKKAVRRVISGESLYAICKEWTAMGVETPRGSKRWLPSTLKRILTRPRNAGLVEHRGEVLEGVTAIWPAIISMDEYHAVRAILNEDHRTTYRGSRSLKWLGTNLYICSVCEAQMRSAGISSEGAGGVKHAAYRCKHGLHLSVRADPIDAIVNTYVCTRLAKHGADLIEVRGSEAVDLRTKANSLRARISELEDMLGEGELSRTAFLRQRDKIMSKLDAVNTELASQATNRVLAGVADAPNPPDVYLAAPIERKRAIVDALATVTILPGNKGRKPRHLADDYRDRVHIETKDAA</sequence>
<evidence type="ECO:0000313" key="3">
    <source>
        <dbReference type="EMBL" id="SFO81615.1"/>
    </source>
</evidence>
<dbReference type="CDD" id="cd00338">
    <property type="entry name" value="Ser_Recombinase"/>
    <property type="match status" value="1"/>
</dbReference>
<keyword evidence="4" id="KW-1185">Reference proteome</keyword>
<dbReference type="GO" id="GO:0003677">
    <property type="term" value="F:DNA binding"/>
    <property type="evidence" value="ECO:0007669"/>
    <property type="project" value="InterPro"/>
</dbReference>